<organism evidence="3 4">
    <name type="scientific">Heterodermia speciosa</name>
    <dbReference type="NCBI Taxonomy" id="116794"/>
    <lineage>
        <taxon>Eukaryota</taxon>
        <taxon>Fungi</taxon>
        <taxon>Dikarya</taxon>
        <taxon>Ascomycota</taxon>
        <taxon>Pezizomycotina</taxon>
        <taxon>Lecanoromycetes</taxon>
        <taxon>OSLEUM clade</taxon>
        <taxon>Lecanoromycetidae</taxon>
        <taxon>Caliciales</taxon>
        <taxon>Physciaceae</taxon>
        <taxon>Heterodermia</taxon>
    </lineage>
</organism>
<feature type="region of interest" description="Disordered" evidence="1">
    <location>
        <begin position="627"/>
        <end position="672"/>
    </location>
</feature>
<accession>A0A8H3FKT1</accession>
<feature type="region of interest" description="Disordered" evidence="1">
    <location>
        <begin position="175"/>
        <end position="211"/>
    </location>
</feature>
<comment type="caution">
    <text evidence="3">The sequence shown here is derived from an EMBL/GenBank/DDBJ whole genome shotgun (WGS) entry which is preliminary data.</text>
</comment>
<sequence>MDGPDTQPFSLSPTSGLVLAHSPAPTATAPHYEQSHRPVSQWPSPEQQQSLAALSSLNDSDILFAITCLRLLPPHLTDRQLQALLCLRSAPDDSIKPWLDYERRCSGSVPSERSSLVSSFSDSRFSTASSSTHRTSLSRPSSSSQHPTAVEKQGLSRTAPWAPTKQEVRAAVDLNKSHPPLPPLPPSLSDSPVATPSSKSQSCTHEARHERWCTTREHKKPITSYRGFAKHENEHDNYYVFLPYGPIEKTPWGQQQCALCEETNPSKAHLQHHNILKYAGRLGEPDTRSRRGNFEELLKRHKTSNEKIKELLQKWRKVGQKKAYSCGFCITTFRKLSDRTSHIDREHYAKGMHVNDWNDTFVIKGLLLQQDVKEECLKYFHPVDPTVMETEISWPPSVIDNLQLRLELREETPQALAVDVFRQASSKGVLPLKDTGLPDLRSPSDMTGRIQMSPSAQVPMTFEKVSAAEPFQSPPQEKSSLERQEIQHQAYSNDQNLAGISLTSVSPPSSNTQLLGTSSGFPDWINNPTANTIGTPGFMYSTADNAYETPSISPTSRTIPDNPLFHQSDHVGVNDSNGLADPNLKWPMVDFNVVQPPSFGVSASEAASRKTAQNGMSHYHISQLALEPSATGQLPKRKLSDKSAQEANLKAPTQAPLSKYSQHRSTHTSRPG</sequence>
<dbReference type="PROSITE" id="PS00028">
    <property type="entry name" value="ZINC_FINGER_C2H2_1"/>
    <property type="match status" value="1"/>
</dbReference>
<dbReference type="InterPro" id="IPR013087">
    <property type="entry name" value="Znf_C2H2_type"/>
</dbReference>
<feature type="compositionally biased region" description="Low complexity" evidence="1">
    <location>
        <begin position="107"/>
        <end position="144"/>
    </location>
</feature>
<protein>
    <recommendedName>
        <fullName evidence="2">C2H2-type domain-containing protein</fullName>
    </recommendedName>
</protein>
<dbReference type="EMBL" id="CAJPDS010000041">
    <property type="protein sequence ID" value="CAF9926403.1"/>
    <property type="molecule type" value="Genomic_DNA"/>
</dbReference>
<dbReference type="Proteomes" id="UP000664521">
    <property type="component" value="Unassembled WGS sequence"/>
</dbReference>
<feature type="compositionally biased region" description="Basic residues" evidence="1">
    <location>
        <begin position="661"/>
        <end position="672"/>
    </location>
</feature>
<feature type="compositionally biased region" description="Polar residues" evidence="1">
    <location>
        <begin position="194"/>
        <end position="204"/>
    </location>
</feature>
<evidence type="ECO:0000259" key="2">
    <source>
        <dbReference type="PROSITE" id="PS00028"/>
    </source>
</evidence>
<dbReference type="OrthoDB" id="654211at2759"/>
<feature type="region of interest" description="Disordered" evidence="1">
    <location>
        <begin position="432"/>
        <end position="456"/>
    </location>
</feature>
<feature type="region of interest" description="Disordered" evidence="1">
    <location>
        <begin position="1"/>
        <end position="47"/>
    </location>
</feature>
<gene>
    <name evidence="3" type="ORF">HETSPECPRED_006325</name>
</gene>
<proteinExistence type="predicted"/>
<evidence type="ECO:0000313" key="3">
    <source>
        <dbReference type="EMBL" id="CAF9926403.1"/>
    </source>
</evidence>
<feature type="region of interest" description="Disordered" evidence="1">
    <location>
        <begin position="107"/>
        <end position="163"/>
    </location>
</feature>
<feature type="region of interest" description="Disordered" evidence="1">
    <location>
        <begin position="466"/>
        <end position="485"/>
    </location>
</feature>
<feature type="domain" description="C2H2-type" evidence="2">
    <location>
        <begin position="326"/>
        <end position="347"/>
    </location>
</feature>
<reference evidence="3" key="1">
    <citation type="submission" date="2021-03" db="EMBL/GenBank/DDBJ databases">
        <authorList>
            <person name="Tagirdzhanova G."/>
        </authorList>
    </citation>
    <scope>NUCLEOTIDE SEQUENCE</scope>
</reference>
<feature type="compositionally biased region" description="Polar residues" evidence="1">
    <location>
        <begin position="37"/>
        <end position="46"/>
    </location>
</feature>
<keyword evidence="4" id="KW-1185">Reference proteome</keyword>
<evidence type="ECO:0000313" key="4">
    <source>
        <dbReference type="Proteomes" id="UP000664521"/>
    </source>
</evidence>
<dbReference type="AlphaFoldDB" id="A0A8H3FKT1"/>
<name>A0A8H3FKT1_9LECA</name>
<evidence type="ECO:0000256" key="1">
    <source>
        <dbReference type="SAM" id="MobiDB-lite"/>
    </source>
</evidence>